<name>A0AAE0RZZ3_9BIVA</name>
<reference evidence="2" key="2">
    <citation type="journal article" date="2021" name="Genome Biol. Evol.">
        <title>Developing a high-quality reference genome for a parasitic bivalve with doubly uniparental inheritance (Bivalvia: Unionida).</title>
        <authorList>
            <person name="Smith C.H."/>
        </authorList>
    </citation>
    <scope>NUCLEOTIDE SEQUENCE</scope>
    <source>
        <strain evidence="2">CHS0354</strain>
        <tissue evidence="2">Mantle</tissue>
    </source>
</reference>
<keyword evidence="1" id="KW-1133">Transmembrane helix</keyword>
<reference evidence="2" key="3">
    <citation type="submission" date="2023-05" db="EMBL/GenBank/DDBJ databases">
        <authorList>
            <person name="Smith C.H."/>
        </authorList>
    </citation>
    <scope>NUCLEOTIDE SEQUENCE</scope>
    <source>
        <strain evidence="2">CHS0354</strain>
        <tissue evidence="2">Mantle</tissue>
    </source>
</reference>
<accession>A0AAE0RZZ3</accession>
<protein>
    <submittedName>
        <fullName evidence="2">Uncharacterized protein</fullName>
    </submittedName>
</protein>
<evidence type="ECO:0000313" key="2">
    <source>
        <dbReference type="EMBL" id="KAK3582714.1"/>
    </source>
</evidence>
<feature type="transmembrane region" description="Helical" evidence="1">
    <location>
        <begin position="7"/>
        <end position="40"/>
    </location>
</feature>
<gene>
    <name evidence="2" type="ORF">CHS0354_039750</name>
</gene>
<proteinExistence type="predicted"/>
<reference evidence="2" key="1">
    <citation type="journal article" date="2021" name="Genome Biol. Evol.">
        <title>A High-Quality Reference Genome for a Parasitic Bivalve with Doubly Uniparental Inheritance (Bivalvia: Unionida).</title>
        <authorList>
            <person name="Smith C.H."/>
        </authorList>
    </citation>
    <scope>NUCLEOTIDE SEQUENCE</scope>
    <source>
        <strain evidence="2">CHS0354</strain>
    </source>
</reference>
<feature type="transmembrane region" description="Helical" evidence="1">
    <location>
        <begin position="46"/>
        <end position="69"/>
    </location>
</feature>
<keyword evidence="3" id="KW-1185">Reference proteome</keyword>
<dbReference type="EMBL" id="JAEAOA010002320">
    <property type="protein sequence ID" value="KAK3582714.1"/>
    <property type="molecule type" value="Genomic_DNA"/>
</dbReference>
<dbReference type="Proteomes" id="UP001195483">
    <property type="component" value="Unassembled WGS sequence"/>
</dbReference>
<evidence type="ECO:0000256" key="1">
    <source>
        <dbReference type="SAM" id="Phobius"/>
    </source>
</evidence>
<keyword evidence="1" id="KW-0472">Membrane</keyword>
<sequence>MAVIGSLFRILLMAVIGSSFRILLMAVIGSSFGILLMAVIISSSRILLMAVIGSSFRILITAVIGRLFLMPDNYLVILTQLWKNTNYMVRRRPQTHEKHKISFWPLKPIKNFMET</sequence>
<comment type="caution">
    <text evidence="2">The sequence shown here is derived from an EMBL/GenBank/DDBJ whole genome shotgun (WGS) entry which is preliminary data.</text>
</comment>
<organism evidence="2 3">
    <name type="scientific">Potamilus streckersoni</name>
    <dbReference type="NCBI Taxonomy" id="2493646"/>
    <lineage>
        <taxon>Eukaryota</taxon>
        <taxon>Metazoa</taxon>
        <taxon>Spiralia</taxon>
        <taxon>Lophotrochozoa</taxon>
        <taxon>Mollusca</taxon>
        <taxon>Bivalvia</taxon>
        <taxon>Autobranchia</taxon>
        <taxon>Heteroconchia</taxon>
        <taxon>Palaeoheterodonta</taxon>
        <taxon>Unionida</taxon>
        <taxon>Unionoidea</taxon>
        <taxon>Unionidae</taxon>
        <taxon>Ambleminae</taxon>
        <taxon>Lampsilini</taxon>
        <taxon>Potamilus</taxon>
    </lineage>
</organism>
<dbReference type="AlphaFoldDB" id="A0AAE0RZZ3"/>
<evidence type="ECO:0000313" key="3">
    <source>
        <dbReference type="Proteomes" id="UP001195483"/>
    </source>
</evidence>
<keyword evidence="1" id="KW-0812">Transmembrane</keyword>